<name>A0A0D6LN21_9BILA</name>
<protein>
    <submittedName>
        <fullName evidence="3">Gamma-glutamyltranspeptidase</fullName>
    </submittedName>
</protein>
<sequence>MQAGELEIVTEVKSSARVLSGNFIETSPSSVNEGVPKGESSVNAKRHDLSKEQFPSKPTFPSPGLRAKPSSAERSSTALSAAVYTDHGACSDIGRSILLRGGNAMDAAIATFLCLSAALPHRGGLGGGLMATVYADARESCPADATEAFFINRRDETIVGPRAVAVPASLNGLYRAFEKYSSKRLSWRQLVKPTIELCLRGITVTKKLSQDLSEFQSLIMNNSRMRSHFVNETTGEVLARGDKMSCPLLANFLRDMVDADDPVEFFYRGQGSARLLKFIGDSDGFIASQDLEDCESEFHPGMQMFLGGHTICGPPPPSIYSVVQLAVAAMYESNSTSPEIPLLAWDKSKLIGDAVFDETILDDAEQLVGKDSVQNILKRFRNRNSPEIQYESVEEGSFSVLVIDERGNAVSMTSSLGDKFGNRDFTEFGFFMNNAMGAFTYGTQLGSMESRNAPQPAKCPRTQMSPVIGVKDGEVQKWQLALADSGLKLNTKKAEVMSSIEEDGPVFDANRIALAQAKEFKYMGRVLSADGTVEAAVRGRIKCAWMK</sequence>
<evidence type="ECO:0000313" key="4">
    <source>
        <dbReference type="Proteomes" id="UP000054495"/>
    </source>
</evidence>
<proteinExistence type="predicted"/>
<accession>A0A0D6LN21</accession>
<evidence type="ECO:0000256" key="2">
    <source>
        <dbReference type="SAM" id="MobiDB-lite"/>
    </source>
</evidence>
<dbReference type="Proteomes" id="UP000054495">
    <property type="component" value="Unassembled WGS sequence"/>
</dbReference>
<dbReference type="SUPFAM" id="SSF56235">
    <property type="entry name" value="N-terminal nucleophile aminohydrolases (Ntn hydrolases)"/>
    <property type="match status" value="1"/>
</dbReference>
<dbReference type="InterPro" id="IPR000101">
    <property type="entry name" value="GGT_peptidase"/>
</dbReference>
<dbReference type="Gene3D" id="3.60.20.40">
    <property type="match status" value="1"/>
</dbReference>
<gene>
    <name evidence="3" type="ORF">ANCCEY_11869</name>
</gene>
<evidence type="ECO:0000313" key="3">
    <source>
        <dbReference type="EMBL" id="EPB69037.1"/>
    </source>
</evidence>
<reference evidence="3 4" key="1">
    <citation type="submission" date="2013-05" db="EMBL/GenBank/DDBJ databases">
        <title>Draft genome of the parasitic nematode Anyclostoma ceylanicum.</title>
        <authorList>
            <person name="Mitreva M."/>
        </authorList>
    </citation>
    <scope>NUCLEOTIDE SEQUENCE [LARGE SCALE GENOMIC DNA]</scope>
</reference>
<dbReference type="PRINTS" id="PR01210">
    <property type="entry name" value="GGTRANSPTASE"/>
</dbReference>
<dbReference type="InterPro" id="IPR029055">
    <property type="entry name" value="Ntn_hydrolases_N"/>
</dbReference>
<dbReference type="InterPro" id="IPR043137">
    <property type="entry name" value="GGT_ssub_C"/>
</dbReference>
<dbReference type="GO" id="GO:0006751">
    <property type="term" value="P:glutathione catabolic process"/>
    <property type="evidence" value="ECO:0007669"/>
    <property type="project" value="InterPro"/>
</dbReference>
<dbReference type="GO" id="GO:0005886">
    <property type="term" value="C:plasma membrane"/>
    <property type="evidence" value="ECO:0007669"/>
    <property type="project" value="TreeGrafter"/>
</dbReference>
<evidence type="ECO:0000256" key="1">
    <source>
        <dbReference type="PIRSR" id="PIRSR600101-2"/>
    </source>
</evidence>
<keyword evidence="4" id="KW-1185">Reference proteome</keyword>
<dbReference type="Pfam" id="PF01019">
    <property type="entry name" value="G_glu_transpept"/>
    <property type="match status" value="1"/>
</dbReference>
<feature type="region of interest" description="Disordered" evidence="2">
    <location>
        <begin position="26"/>
        <end position="72"/>
    </location>
</feature>
<dbReference type="PANTHER" id="PTHR11686:SF9">
    <property type="entry name" value="RE13973P"/>
    <property type="match status" value="1"/>
</dbReference>
<dbReference type="GO" id="GO:0036374">
    <property type="term" value="F:glutathione hydrolase activity"/>
    <property type="evidence" value="ECO:0007669"/>
    <property type="project" value="InterPro"/>
</dbReference>
<dbReference type="MEROPS" id="T03.A08"/>
<dbReference type="EMBL" id="KE125349">
    <property type="protein sequence ID" value="EPB69037.1"/>
    <property type="molecule type" value="Genomic_DNA"/>
</dbReference>
<dbReference type="PANTHER" id="PTHR11686">
    <property type="entry name" value="GAMMA GLUTAMYL TRANSPEPTIDASE"/>
    <property type="match status" value="1"/>
</dbReference>
<feature type="binding site" evidence="1">
    <location>
        <position position="138"/>
    </location>
    <ligand>
        <name>L-glutamate</name>
        <dbReference type="ChEBI" id="CHEBI:29985"/>
    </ligand>
</feature>
<dbReference type="AlphaFoldDB" id="A0A0D6LN21"/>
<organism evidence="3 4">
    <name type="scientific">Ancylostoma ceylanicum</name>
    <dbReference type="NCBI Taxonomy" id="53326"/>
    <lineage>
        <taxon>Eukaryota</taxon>
        <taxon>Metazoa</taxon>
        <taxon>Ecdysozoa</taxon>
        <taxon>Nematoda</taxon>
        <taxon>Chromadorea</taxon>
        <taxon>Rhabditida</taxon>
        <taxon>Rhabditina</taxon>
        <taxon>Rhabditomorpha</taxon>
        <taxon>Strongyloidea</taxon>
        <taxon>Ancylostomatidae</taxon>
        <taxon>Ancylostomatinae</taxon>
        <taxon>Ancylostoma</taxon>
    </lineage>
</organism>